<accession>C8V826</accession>
<reference evidence="2" key="1">
    <citation type="journal article" date="2005" name="Nature">
        <title>Sequencing of Aspergillus nidulans and comparative analysis with A. fumigatus and A. oryzae.</title>
        <authorList>
            <person name="Galagan J.E."/>
            <person name="Calvo S.E."/>
            <person name="Cuomo C."/>
            <person name="Ma L.J."/>
            <person name="Wortman J.R."/>
            <person name="Batzoglou S."/>
            <person name="Lee S.I."/>
            <person name="Basturkmen M."/>
            <person name="Spevak C.C."/>
            <person name="Clutterbuck J."/>
            <person name="Kapitonov V."/>
            <person name="Jurka J."/>
            <person name="Scazzocchio C."/>
            <person name="Farman M."/>
            <person name="Butler J."/>
            <person name="Purcell S."/>
            <person name="Harris S."/>
            <person name="Braus G.H."/>
            <person name="Draht O."/>
            <person name="Busch S."/>
            <person name="D'Enfert C."/>
            <person name="Bouchier C."/>
            <person name="Goldman G.H."/>
            <person name="Bell-Pedersen D."/>
            <person name="Griffiths-Jones S."/>
            <person name="Doonan J.H."/>
            <person name="Yu J."/>
            <person name="Vienken K."/>
            <person name="Pain A."/>
            <person name="Freitag M."/>
            <person name="Selker E.U."/>
            <person name="Archer D.B."/>
            <person name="Penalva M.A."/>
            <person name="Oakley B.R."/>
            <person name="Momany M."/>
            <person name="Tanaka T."/>
            <person name="Kumagai T."/>
            <person name="Asai K."/>
            <person name="Machida M."/>
            <person name="Nierman W.C."/>
            <person name="Denning D.W."/>
            <person name="Caddick M."/>
            <person name="Hynes M."/>
            <person name="Paoletti M."/>
            <person name="Fischer R."/>
            <person name="Miller B."/>
            <person name="Dyer P."/>
            <person name="Sachs M.S."/>
            <person name="Osmani S.A."/>
            <person name="Birren B.W."/>
        </authorList>
    </citation>
    <scope>NUCLEOTIDE SEQUENCE [LARGE SCALE GENOMIC DNA]</scope>
    <source>
        <strain evidence="2">FGSC A4 / ATCC 38163 / CBS 112.46 / NRRL 194 / M139</strain>
    </source>
</reference>
<dbReference type="GeneID" id="74897036"/>
<keyword evidence="2" id="KW-1185">Reference proteome</keyword>
<protein>
    <submittedName>
        <fullName evidence="1">Uncharacterized protein</fullName>
    </submittedName>
</protein>
<dbReference type="InParanoid" id="C8V826"/>
<evidence type="ECO:0000313" key="2">
    <source>
        <dbReference type="Proteomes" id="UP000000560"/>
    </source>
</evidence>
<dbReference type="KEGG" id="ani:ANIA_11456"/>
<dbReference type="RefSeq" id="XP_050467563.1">
    <property type="nucleotide sequence ID" value="XM_050611546.1"/>
</dbReference>
<gene>
    <name evidence="1" type="ORF">ANIA_11456</name>
</gene>
<sequence length="74" mass="8074">MIPVASASTGLASAGLIKQILEQEEDGTGKKPHIMLDQDCIERGYGSHAVWLDRELTLDHVGFQPEELATVPCR</sequence>
<reference evidence="2" key="2">
    <citation type="journal article" date="2009" name="Fungal Genet. Biol.">
        <title>The 2008 update of the Aspergillus nidulans genome annotation: a community effort.</title>
        <authorList>
            <person name="Wortman J.R."/>
            <person name="Gilsenan J.M."/>
            <person name="Joardar V."/>
            <person name="Deegan J."/>
            <person name="Clutterbuck J."/>
            <person name="Andersen M.R."/>
            <person name="Archer D."/>
            <person name="Bencina M."/>
            <person name="Braus G."/>
            <person name="Coutinho P."/>
            <person name="von Dohren H."/>
            <person name="Doonan J."/>
            <person name="Driessen A.J."/>
            <person name="Durek P."/>
            <person name="Espeso E."/>
            <person name="Fekete E."/>
            <person name="Flipphi M."/>
            <person name="Estrada C.G."/>
            <person name="Geysens S."/>
            <person name="Goldman G."/>
            <person name="de Groot P.W."/>
            <person name="Hansen K."/>
            <person name="Harris S.D."/>
            <person name="Heinekamp T."/>
            <person name="Helmstaedt K."/>
            <person name="Henrissat B."/>
            <person name="Hofmann G."/>
            <person name="Homan T."/>
            <person name="Horio T."/>
            <person name="Horiuchi H."/>
            <person name="James S."/>
            <person name="Jones M."/>
            <person name="Karaffa L."/>
            <person name="Karanyi Z."/>
            <person name="Kato M."/>
            <person name="Keller N."/>
            <person name="Kelly D.E."/>
            <person name="Kiel J.A."/>
            <person name="Kim J.M."/>
            <person name="van der Klei I.J."/>
            <person name="Klis F.M."/>
            <person name="Kovalchuk A."/>
            <person name="Krasevec N."/>
            <person name="Kubicek C.P."/>
            <person name="Liu B."/>
            <person name="Maccabe A."/>
            <person name="Meyer V."/>
            <person name="Mirabito P."/>
            <person name="Miskei M."/>
            <person name="Mos M."/>
            <person name="Mullins J."/>
            <person name="Nelson D.R."/>
            <person name="Nielsen J."/>
            <person name="Oakley B.R."/>
            <person name="Osmani S.A."/>
            <person name="Pakula T."/>
            <person name="Paszewski A."/>
            <person name="Paulsen I."/>
            <person name="Pilsyk S."/>
            <person name="Pocsi I."/>
            <person name="Punt P.J."/>
            <person name="Ram A.F."/>
            <person name="Ren Q."/>
            <person name="Robellet X."/>
            <person name="Robson G."/>
            <person name="Seiboth B."/>
            <person name="van Solingen P."/>
            <person name="Specht T."/>
            <person name="Sun J."/>
            <person name="Taheri-Talesh N."/>
            <person name="Takeshita N."/>
            <person name="Ussery D."/>
            <person name="vanKuyk P.A."/>
            <person name="Visser H."/>
            <person name="van de Vondervoort P.J."/>
            <person name="de Vries R.P."/>
            <person name="Walton J."/>
            <person name="Xiang X."/>
            <person name="Xiong Y."/>
            <person name="Zeng A.P."/>
            <person name="Brandt B.W."/>
            <person name="Cornell M.J."/>
            <person name="van den Hondel C.A."/>
            <person name="Visser J."/>
            <person name="Oliver S.G."/>
            <person name="Turner G."/>
        </authorList>
    </citation>
    <scope>GENOME REANNOTATION</scope>
    <source>
        <strain evidence="2">FGSC A4 / ATCC 38163 / CBS 112.46 / NRRL 194 / M139</strain>
    </source>
</reference>
<dbReference type="Proteomes" id="UP000000560">
    <property type="component" value="Chromosome III"/>
</dbReference>
<dbReference type="AlphaFoldDB" id="C8V826"/>
<proteinExistence type="predicted"/>
<organism evidence="1 2">
    <name type="scientific">Emericella nidulans (strain FGSC A4 / ATCC 38163 / CBS 112.46 / NRRL 194 / M139)</name>
    <name type="common">Aspergillus nidulans</name>
    <dbReference type="NCBI Taxonomy" id="227321"/>
    <lineage>
        <taxon>Eukaryota</taxon>
        <taxon>Fungi</taxon>
        <taxon>Dikarya</taxon>
        <taxon>Ascomycota</taxon>
        <taxon>Pezizomycotina</taxon>
        <taxon>Eurotiomycetes</taxon>
        <taxon>Eurotiomycetidae</taxon>
        <taxon>Eurotiales</taxon>
        <taxon>Aspergillaceae</taxon>
        <taxon>Aspergillus</taxon>
        <taxon>Aspergillus subgen. Nidulantes</taxon>
    </lineage>
</organism>
<dbReference type="VEuPathDB" id="FungiDB:AN11456"/>
<evidence type="ECO:0000313" key="1">
    <source>
        <dbReference type="EMBL" id="CBF76187.1"/>
    </source>
</evidence>
<dbReference type="EMBL" id="BN001303">
    <property type="protein sequence ID" value="CBF76187.1"/>
    <property type="molecule type" value="Genomic_DNA"/>
</dbReference>
<dbReference type="HOGENOM" id="CLU_2687818_0_0_1"/>
<name>C8V826_EMENI</name>